<dbReference type="EMBL" id="AH015635">
    <property type="protein sequence ID" value="ABD51437.1"/>
    <property type="molecule type" value="Genomic_DNA"/>
</dbReference>
<reference evidence="3" key="1">
    <citation type="journal article" date="2006" name="J. Gen. Virol.">
        <title>Genomic characterization of a novel poxvirus contributing to the decline of the red squirrel (Sciurus vulgaris) in the UK.</title>
        <authorList>
            <person name="McInnes C.J."/>
            <person name="Wood A.R."/>
            <person name="Thomas K."/>
            <person name="Sainsbury A.W."/>
            <person name="Gurnell J."/>
            <person name="Dein F.J."/>
            <person name="Nettleton P.F."/>
        </authorList>
    </citation>
    <scope>NUCLEOTIDE SEQUENCE</scope>
    <source>
        <strain evidence="3">1296/99</strain>
    </source>
</reference>
<organism evidence="3">
    <name type="scientific">Squirrelpox virus</name>
    <dbReference type="NCBI Taxonomy" id="240426"/>
    <lineage>
        <taxon>Viruses</taxon>
        <taxon>Varidnaviria</taxon>
        <taxon>Bamfordvirae</taxon>
        <taxon>Nucleocytoviricota</taxon>
        <taxon>Pokkesviricetes</taxon>
        <taxon>Chitovirales</taxon>
        <taxon>Poxviridae</taxon>
        <taxon>Chordopoxvirinae</taxon>
        <taxon>Sciuripoxvirus</taxon>
        <taxon>Sciuripoxvirus squirrelpox</taxon>
    </lineage>
</organism>
<evidence type="ECO:0000313" key="4">
    <source>
        <dbReference type="EMBL" id="CCD83186.1"/>
    </source>
</evidence>
<accession>Q1HTU9</accession>
<dbReference type="Proteomes" id="UP000144311">
    <property type="component" value="Segment"/>
</dbReference>
<dbReference type="KEGG" id="vg:18158413"/>
<dbReference type="GeneID" id="18158413"/>
<proteinExistence type="predicted"/>
<name>Q1HTU9_9POXV</name>
<feature type="transmembrane region" description="Helical" evidence="1">
    <location>
        <begin position="362"/>
        <end position="385"/>
    </location>
</feature>
<reference evidence="4 5" key="3">
    <citation type="submission" date="2013-10" db="EMBL/GenBank/DDBJ databases">
        <title>The genome of epidemic Squirrel Poxvirus reveals novel virulence genes.</title>
        <authorList>
            <person name="Darby A.C."/>
            <person name="McInnes C.J."/>
            <person name="Kjaer K.H."/>
            <person name="Wood A.R."/>
            <person name="Hughes M."/>
            <person name="Martensen P.M."/>
            <person name="Radford A.D."/>
            <person name="Hall N."/>
            <person name="Chantrey J."/>
        </authorList>
    </citation>
    <scope>NUCLEOTIDE SEQUENCE [LARGE SCALE GENOMIC DNA]</scope>
    <source>
        <strain evidence="4">Red squirrel UK</strain>
    </source>
</reference>
<dbReference type="RefSeq" id="YP_008658428.1">
    <property type="nucleotide sequence ID" value="NC_022563.1"/>
</dbReference>
<reference evidence="4 5" key="2">
    <citation type="submission" date="2011-10" db="EMBL/GenBank/DDBJ databases">
        <authorList>
            <person name="Darby A."/>
        </authorList>
    </citation>
    <scope>NUCLEOTIDE SEQUENCE [LARGE SCALE GENOMIC DNA]</scope>
    <source>
        <strain evidence="4">Red squirrel UK</strain>
    </source>
</reference>
<keyword evidence="5" id="KW-1185">Reference proteome</keyword>
<keyword evidence="1" id="KW-0472">Membrane</keyword>
<dbReference type="InterPro" id="IPR003599">
    <property type="entry name" value="Ig_sub"/>
</dbReference>
<keyword evidence="1" id="KW-0812">Transmembrane</keyword>
<sequence>MASLTGILLLAILAACAADPRVVVARMGYGTAVPLTVEEGDTVRLCATKRSPNEHIKAWTMYEQRFRSTPDFLQSSIEGEALEPRIPIQHVGVEATESRASRLSDPRRNLLNFIYNISDDGTPVPGSNGMLLSSLRARASIVEDGLCLEIANIKKDDSGSYYCRIRMENGDVQAASIDVKVIARAPRVSIKATVIHLDDETCRARVKCRVRDLSGEGEVFMGDWLSGRVARISAPIYTGTSFRVHGSDSDSLGAPNEMDLVSEATVAREERLPGVFDRFYCVVKTNGVLTNVSLSLRNLCEEAWNGDATEAVCKAAKPKYTDRARAKTFTRLDYQLTEGGPAAPRTPENLSYVEELLYKNTMLVIAAVLVTAAAAILMVLLAAMLRRRRQEEQEEDVEKAPQMFMPVLV</sequence>
<evidence type="ECO:0000313" key="5">
    <source>
        <dbReference type="Proteomes" id="UP000144311"/>
    </source>
</evidence>
<dbReference type="EMBL" id="HE601899">
    <property type="protein sequence ID" value="CCD83186.1"/>
    <property type="molecule type" value="Genomic_DNA"/>
</dbReference>
<dbReference type="InterPro" id="IPR036179">
    <property type="entry name" value="Ig-like_dom_sf"/>
</dbReference>
<gene>
    <name evidence="3" type="primary">I1L</name>
    <name evidence="4" type="synonym">F5</name>
    <name evidence="4" type="ORF">SQPV_0030</name>
</gene>
<dbReference type="InterPro" id="IPR013783">
    <property type="entry name" value="Ig-like_fold"/>
</dbReference>
<evidence type="ECO:0000259" key="2">
    <source>
        <dbReference type="SMART" id="SM00409"/>
    </source>
</evidence>
<feature type="domain" description="Immunoglobulin" evidence="2">
    <location>
        <begin position="32"/>
        <end position="182"/>
    </location>
</feature>
<dbReference type="SMART" id="SM00409">
    <property type="entry name" value="IG"/>
    <property type="match status" value="1"/>
</dbReference>
<protein>
    <submittedName>
        <fullName evidence="3">I1L</fullName>
    </submittedName>
    <submittedName>
        <fullName evidence="4">Immunoglobulin domain protein CD48-like</fullName>
    </submittedName>
</protein>
<keyword evidence="1" id="KW-1133">Transmembrane helix</keyword>
<evidence type="ECO:0000313" key="3">
    <source>
        <dbReference type="EMBL" id="ABD51437.1"/>
    </source>
</evidence>
<dbReference type="SUPFAM" id="SSF48726">
    <property type="entry name" value="Immunoglobulin"/>
    <property type="match status" value="1"/>
</dbReference>
<evidence type="ECO:0000256" key="1">
    <source>
        <dbReference type="SAM" id="Phobius"/>
    </source>
</evidence>
<dbReference type="Gene3D" id="2.60.40.10">
    <property type="entry name" value="Immunoglobulins"/>
    <property type="match status" value="1"/>
</dbReference>